<accession>A0AAE1TP83</accession>
<sequence>MNWYSQVLYHNIAGVFLAPPVDHTCCRPPHAYTPTIVLPPEATHATGNTTYSILNTTSSLSTTTVTSEVNTYTRTVAAG</sequence>
<proteinExistence type="predicted"/>
<organism evidence="1 2">
    <name type="scientific">Petrolisthes manimaculis</name>
    <dbReference type="NCBI Taxonomy" id="1843537"/>
    <lineage>
        <taxon>Eukaryota</taxon>
        <taxon>Metazoa</taxon>
        <taxon>Ecdysozoa</taxon>
        <taxon>Arthropoda</taxon>
        <taxon>Crustacea</taxon>
        <taxon>Multicrustacea</taxon>
        <taxon>Malacostraca</taxon>
        <taxon>Eumalacostraca</taxon>
        <taxon>Eucarida</taxon>
        <taxon>Decapoda</taxon>
        <taxon>Pleocyemata</taxon>
        <taxon>Anomura</taxon>
        <taxon>Galatheoidea</taxon>
        <taxon>Porcellanidae</taxon>
        <taxon>Petrolisthes</taxon>
    </lineage>
</organism>
<dbReference type="EMBL" id="JAWZYT010004772">
    <property type="protein sequence ID" value="KAK4292637.1"/>
    <property type="molecule type" value="Genomic_DNA"/>
</dbReference>
<dbReference type="AlphaFoldDB" id="A0AAE1TP83"/>
<dbReference type="Proteomes" id="UP001292094">
    <property type="component" value="Unassembled WGS sequence"/>
</dbReference>
<keyword evidence="2" id="KW-1185">Reference proteome</keyword>
<evidence type="ECO:0000313" key="2">
    <source>
        <dbReference type="Proteomes" id="UP001292094"/>
    </source>
</evidence>
<name>A0AAE1TP83_9EUCA</name>
<evidence type="ECO:0000313" key="1">
    <source>
        <dbReference type="EMBL" id="KAK4292637.1"/>
    </source>
</evidence>
<protein>
    <submittedName>
        <fullName evidence="1">Uncharacterized protein</fullName>
    </submittedName>
</protein>
<comment type="caution">
    <text evidence="1">The sequence shown here is derived from an EMBL/GenBank/DDBJ whole genome shotgun (WGS) entry which is preliminary data.</text>
</comment>
<gene>
    <name evidence="1" type="ORF">Pmani_034608</name>
</gene>
<reference evidence="1" key="1">
    <citation type="submission" date="2023-11" db="EMBL/GenBank/DDBJ databases">
        <title>Genome assemblies of two species of porcelain crab, Petrolisthes cinctipes and Petrolisthes manimaculis (Anomura: Porcellanidae).</title>
        <authorList>
            <person name="Angst P."/>
        </authorList>
    </citation>
    <scope>NUCLEOTIDE SEQUENCE</scope>
    <source>
        <strain evidence="1">PB745_02</strain>
        <tissue evidence="1">Gill</tissue>
    </source>
</reference>